<comment type="similarity">
    <text evidence="2">Belongs to the oxidase-dependent Fe transporter (OFeT) (TC 9.A.10.1) family.</text>
</comment>
<feature type="transmembrane region" description="Helical" evidence="6">
    <location>
        <begin position="476"/>
        <end position="496"/>
    </location>
</feature>
<feature type="transmembrane region" description="Helical" evidence="6">
    <location>
        <begin position="508"/>
        <end position="528"/>
    </location>
</feature>
<evidence type="ECO:0000256" key="2">
    <source>
        <dbReference type="ARBA" id="ARBA00008333"/>
    </source>
</evidence>
<evidence type="ECO:0000256" key="6">
    <source>
        <dbReference type="SAM" id="Phobius"/>
    </source>
</evidence>
<feature type="transmembrane region" description="Helical" evidence="6">
    <location>
        <begin position="326"/>
        <end position="352"/>
    </location>
</feature>
<keyword evidence="5 6" id="KW-0472">Membrane</keyword>
<dbReference type="PANTHER" id="PTHR31632:SF2">
    <property type="entry name" value="PLASMA MEMBRANE IRON PERMEASE"/>
    <property type="match status" value="1"/>
</dbReference>
<dbReference type="Proteomes" id="UP000027936">
    <property type="component" value="Unassembled WGS sequence"/>
</dbReference>
<comment type="caution">
    <text evidence="8">The sequence shown here is derived from an EMBL/GenBank/DDBJ whole genome shotgun (WGS) entry which is preliminary data.</text>
</comment>
<dbReference type="RefSeq" id="WP_035197440.1">
    <property type="nucleotide sequence ID" value="NZ_JJRY01000020.1"/>
</dbReference>
<evidence type="ECO:0000313" key="9">
    <source>
        <dbReference type="Proteomes" id="UP000027936"/>
    </source>
</evidence>
<dbReference type="PANTHER" id="PTHR31632">
    <property type="entry name" value="IRON TRANSPORTER FTH1"/>
    <property type="match status" value="1"/>
</dbReference>
<feature type="signal peptide" evidence="7">
    <location>
        <begin position="1"/>
        <end position="32"/>
    </location>
</feature>
<dbReference type="GO" id="GO:0015093">
    <property type="term" value="F:ferrous iron transmembrane transporter activity"/>
    <property type="evidence" value="ECO:0007669"/>
    <property type="project" value="TreeGrafter"/>
</dbReference>
<keyword evidence="4 6" id="KW-1133">Transmembrane helix</keyword>
<keyword evidence="3 6" id="KW-0812">Transmembrane</keyword>
<evidence type="ECO:0000256" key="3">
    <source>
        <dbReference type="ARBA" id="ARBA00022692"/>
    </source>
</evidence>
<dbReference type="InterPro" id="IPR004923">
    <property type="entry name" value="FTR1/Fip1/EfeU"/>
</dbReference>
<evidence type="ECO:0000313" key="8">
    <source>
        <dbReference type="EMBL" id="KEF36902.1"/>
    </source>
</evidence>
<feature type="transmembrane region" description="Helical" evidence="6">
    <location>
        <begin position="398"/>
        <end position="418"/>
    </location>
</feature>
<feature type="transmembrane region" description="Helical" evidence="6">
    <location>
        <begin position="560"/>
        <end position="577"/>
    </location>
</feature>
<dbReference type="OrthoDB" id="8215804at2"/>
<feature type="chain" id="PRO_5001680849" evidence="7">
    <location>
        <begin position="33"/>
        <end position="584"/>
    </location>
</feature>
<dbReference type="PATRIC" id="fig|1348973.3.peg.3700"/>
<feature type="transmembrane region" description="Helical" evidence="6">
    <location>
        <begin position="364"/>
        <end position="386"/>
    </location>
</feature>
<dbReference type="AlphaFoldDB" id="A0A072NI20"/>
<keyword evidence="7" id="KW-0732">Signal</keyword>
<accession>A0A072NI20</accession>
<dbReference type="GO" id="GO:0033573">
    <property type="term" value="C:high-affinity iron permease complex"/>
    <property type="evidence" value="ECO:0007669"/>
    <property type="project" value="InterPro"/>
</dbReference>
<dbReference type="Pfam" id="PF03239">
    <property type="entry name" value="FTR1"/>
    <property type="match status" value="1"/>
</dbReference>
<reference evidence="8 9" key="1">
    <citation type="submission" date="2014-04" db="EMBL/GenBank/DDBJ databases">
        <title>Draft genome sequence of Bacillus azotoformans MEV2011, a (co-) denitrifying strain unable to grow in the presence of oxygen.</title>
        <authorList>
            <person name="Nielsen M."/>
            <person name="Schreiber L."/>
            <person name="Finster K."/>
            <person name="Schramm A."/>
        </authorList>
    </citation>
    <scope>NUCLEOTIDE SEQUENCE [LARGE SCALE GENOMIC DNA]</scope>
    <source>
        <strain evidence="8 9">MEV2011</strain>
    </source>
</reference>
<evidence type="ECO:0000256" key="1">
    <source>
        <dbReference type="ARBA" id="ARBA00004141"/>
    </source>
</evidence>
<protein>
    <submittedName>
        <fullName evidence="8">High-affinity Fe2+/Pb2+ permease</fullName>
    </submittedName>
</protein>
<proteinExistence type="inferred from homology"/>
<evidence type="ECO:0000256" key="5">
    <source>
        <dbReference type="ARBA" id="ARBA00023136"/>
    </source>
</evidence>
<name>A0A072NI20_SCHAZ</name>
<sequence length="584" mass="65602">MESLTRNKLATIFLAFVFLLNGLFFQASNSYAAQNHDELFVYIGDSIMKTKKEDWDSIYQNMKQFEEAFQTVKNKESKVASQVENQLKAVYSALETKNKEQISEALSTLSTSLVNYDAEQNPVDIEKERQKLKVLLPIMEDFKSAVETEDYETANRHYQNLQVQWTAVEKIVRAESVATYGEIETKMAFLRIAITQQPQDQEKALNSLAELTTAINNFLTGKETKKASNESYTLRDVVDFISVSIEAIQSNDIKKATTELNQSLIIWPMVEGEVSTRDSKLYSDMETKIPIVISLLSSTNKDTDRATEVLLDLKTRLEPLLTSMGYSYWDAALILLREGLEALLIVATLLALLRKTNHADKQKWIWGGVAAGVGASALFAILITFLFSKLTAASSREYIEGIVGIIAVIIMITVGMWLHNNTNIKKWNNYIQKYVGKAIATGSLVTFSAISFLAIFREGAETIIFYAGMAPNMELSQLSLGIAIAFVILLVIGFLIIRYSVNIPIRPFFIVATVLIYFLAFKILGMSIHSLQVAGVVPTHSLHDFPHIDWLGLFPSLETFIPQLVLFVMICGTSLWIKRNEARI</sequence>
<dbReference type="EMBL" id="JJRY01000020">
    <property type="protein sequence ID" value="KEF36902.1"/>
    <property type="molecule type" value="Genomic_DNA"/>
</dbReference>
<evidence type="ECO:0000256" key="7">
    <source>
        <dbReference type="SAM" id="SignalP"/>
    </source>
</evidence>
<feature type="transmembrane region" description="Helical" evidence="6">
    <location>
        <begin position="438"/>
        <end position="456"/>
    </location>
</feature>
<comment type="subcellular location">
    <subcellularLocation>
        <location evidence="1">Membrane</location>
        <topology evidence="1">Multi-pass membrane protein</topology>
    </subcellularLocation>
</comment>
<gene>
    <name evidence="8" type="ORF">M670_03816</name>
</gene>
<organism evidence="8 9">
    <name type="scientific">Schinkia azotoformans MEV2011</name>
    <dbReference type="NCBI Taxonomy" id="1348973"/>
    <lineage>
        <taxon>Bacteria</taxon>
        <taxon>Bacillati</taxon>
        <taxon>Bacillota</taxon>
        <taxon>Bacilli</taxon>
        <taxon>Bacillales</taxon>
        <taxon>Bacillaceae</taxon>
        <taxon>Calidifontibacillus/Schinkia group</taxon>
        <taxon>Schinkia</taxon>
    </lineage>
</organism>
<evidence type="ECO:0000256" key="4">
    <source>
        <dbReference type="ARBA" id="ARBA00022989"/>
    </source>
</evidence>